<dbReference type="GO" id="GO:0016020">
    <property type="term" value="C:membrane"/>
    <property type="evidence" value="ECO:0007669"/>
    <property type="project" value="UniProtKB-SubCell"/>
</dbReference>
<reference evidence="13" key="1">
    <citation type="journal article" date="2023" name="Plant J.">
        <title>Genome sequences and population genomics provide insights into the demographic history, inbreeding, and mutation load of two 'living fossil' tree species of Dipteronia.</title>
        <authorList>
            <person name="Feng Y."/>
            <person name="Comes H.P."/>
            <person name="Chen J."/>
            <person name="Zhu S."/>
            <person name="Lu R."/>
            <person name="Zhang X."/>
            <person name="Li P."/>
            <person name="Qiu J."/>
            <person name="Olsen K.M."/>
            <person name="Qiu Y."/>
        </authorList>
    </citation>
    <scope>NUCLEOTIDE SEQUENCE</scope>
    <source>
        <strain evidence="13">KIB01</strain>
    </source>
</reference>
<name>A0AAE0CUE3_9ROSI</name>
<evidence type="ECO:0000256" key="3">
    <source>
        <dbReference type="ARBA" id="ARBA00022692"/>
    </source>
</evidence>
<dbReference type="InterPro" id="IPR011009">
    <property type="entry name" value="Kinase-like_dom_sf"/>
</dbReference>
<dbReference type="Pfam" id="PF00069">
    <property type="entry name" value="Pkinase"/>
    <property type="match status" value="1"/>
</dbReference>
<gene>
    <name evidence="13" type="ORF">Ddye_002380</name>
</gene>
<evidence type="ECO:0000259" key="12">
    <source>
        <dbReference type="PROSITE" id="PS50011"/>
    </source>
</evidence>
<dbReference type="Gene3D" id="1.10.510.10">
    <property type="entry name" value="Transferase(Phosphotransferase) domain 1"/>
    <property type="match status" value="1"/>
</dbReference>
<dbReference type="InterPro" id="IPR032675">
    <property type="entry name" value="LRR_dom_sf"/>
</dbReference>
<dbReference type="Pfam" id="PF08263">
    <property type="entry name" value="LRRNT_2"/>
    <property type="match status" value="1"/>
</dbReference>
<evidence type="ECO:0000256" key="10">
    <source>
        <dbReference type="SAM" id="Phobius"/>
    </source>
</evidence>
<dbReference type="Gene3D" id="3.80.10.10">
    <property type="entry name" value="Ribonuclease Inhibitor"/>
    <property type="match status" value="3"/>
</dbReference>
<protein>
    <recommendedName>
        <fullName evidence="12">Protein kinase domain-containing protein</fullName>
    </recommendedName>
</protein>
<keyword evidence="5" id="KW-0677">Repeat</keyword>
<dbReference type="InterPro" id="IPR000719">
    <property type="entry name" value="Prot_kinase_dom"/>
</dbReference>
<dbReference type="Gene3D" id="3.30.200.20">
    <property type="entry name" value="Phosphorylase Kinase, domain 1"/>
    <property type="match status" value="1"/>
</dbReference>
<proteinExistence type="predicted"/>
<evidence type="ECO:0000256" key="8">
    <source>
        <dbReference type="PROSITE-ProRule" id="PRU10141"/>
    </source>
</evidence>
<keyword evidence="6 10" id="KW-1133">Transmembrane helix</keyword>
<dbReference type="FunFam" id="3.80.10.10:FF:000400">
    <property type="entry name" value="Nuclear pore complex protein NUP107"/>
    <property type="match status" value="1"/>
</dbReference>
<dbReference type="Pfam" id="PF00560">
    <property type="entry name" value="LRR_1"/>
    <property type="match status" value="2"/>
</dbReference>
<dbReference type="PANTHER" id="PTHR48010:SF22">
    <property type="entry name" value="OS09G0376600 PROTEIN"/>
    <property type="match status" value="1"/>
</dbReference>
<dbReference type="EMBL" id="JANJYI010000001">
    <property type="protein sequence ID" value="KAK2663806.1"/>
    <property type="molecule type" value="Genomic_DNA"/>
</dbReference>
<feature type="compositionally biased region" description="Pro residues" evidence="9">
    <location>
        <begin position="235"/>
        <end position="247"/>
    </location>
</feature>
<evidence type="ECO:0000256" key="4">
    <source>
        <dbReference type="ARBA" id="ARBA00022729"/>
    </source>
</evidence>
<dbReference type="PROSITE" id="PS50011">
    <property type="entry name" value="PROTEIN_KINASE_DOM"/>
    <property type="match status" value="1"/>
</dbReference>
<evidence type="ECO:0000256" key="11">
    <source>
        <dbReference type="SAM" id="SignalP"/>
    </source>
</evidence>
<dbReference type="PROSITE" id="PS00107">
    <property type="entry name" value="PROTEIN_KINASE_ATP"/>
    <property type="match status" value="1"/>
</dbReference>
<keyword evidence="8" id="KW-0547">Nucleotide-binding</keyword>
<keyword evidence="4 11" id="KW-0732">Signal</keyword>
<organism evidence="13 14">
    <name type="scientific">Dipteronia dyeriana</name>
    <dbReference type="NCBI Taxonomy" id="168575"/>
    <lineage>
        <taxon>Eukaryota</taxon>
        <taxon>Viridiplantae</taxon>
        <taxon>Streptophyta</taxon>
        <taxon>Embryophyta</taxon>
        <taxon>Tracheophyta</taxon>
        <taxon>Spermatophyta</taxon>
        <taxon>Magnoliopsida</taxon>
        <taxon>eudicotyledons</taxon>
        <taxon>Gunneridae</taxon>
        <taxon>Pentapetalae</taxon>
        <taxon>rosids</taxon>
        <taxon>malvids</taxon>
        <taxon>Sapindales</taxon>
        <taxon>Sapindaceae</taxon>
        <taxon>Hippocastanoideae</taxon>
        <taxon>Acereae</taxon>
        <taxon>Dipteronia</taxon>
    </lineage>
</organism>
<feature type="compositionally biased region" description="Basic and acidic residues" evidence="9">
    <location>
        <begin position="291"/>
        <end position="308"/>
    </location>
</feature>
<keyword evidence="7 10" id="KW-0472">Membrane</keyword>
<keyword evidence="3 10" id="KW-0812">Transmembrane</keyword>
<dbReference type="SUPFAM" id="SSF56112">
    <property type="entry name" value="Protein kinase-like (PK-like)"/>
    <property type="match status" value="1"/>
</dbReference>
<keyword evidence="8" id="KW-0067">ATP-binding</keyword>
<dbReference type="InterPro" id="IPR050994">
    <property type="entry name" value="At_inactive_RLKs"/>
</dbReference>
<evidence type="ECO:0000256" key="7">
    <source>
        <dbReference type="ARBA" id="ARBA00023136"/>
    </source>
</evidence>
<dbReference type="AlphaFoldDB" id="A0AAE0CUE3"/>
<evidence type="ECO:0000256" key="6">
    <source>
        <dbReference type="ARBA" id="ARBA00022989"/>
    </source>
</evidence>
<dbReference type="GO" id="GO:0004672">
    <property type="term" value="F:protein kinase activity"/>
    <property type="evidence" value="ECO:0007669"/>
    <property type="project" value="InterPro"/>
</dbReference>
<keyword evidence="2" id="KW-0433">Leucine-rich repeat</keyword>
<evidence type="ECO:0000256" key="2">
    <source>
        <dbReference type="ARBA" id="ARBA00022614"/>
    </source>
</evidence>
<dbReference type="PANTHER" id="PTHR48010">
    <property type="entry name" value="OS05G0588300 PROTEIN"/>
    <property type="match status" value="1"/>
</dbReference>
<feature type="compositionally biased region" description="Polar residues" evidence="9">
    <location>
        <begin position="311"/>
        <end position="320"/>
    </location>
</feature>
<dbReference type="InterPro" id="IPR017441">
    <property type="entry name" value="Protein_kinase_ATP_BS"/>
</dbReference>
<dbReference type="Proteomes" id="UP001280121">
    <property type="component" value="Unassembled WGS sequence"/>
</dbReference>
<feature type="chain" id="PRO_5042097321" description="Protein kinase domain-containing protein" evidence="11">
    <location>
        <begin position="24"/>
        <end position="639"/>
    </location>
</feature>
<feature type="region of interest" description="Disordered" evidence="9">
    <location>
        <begin position="290"/>
        <end position="332"/>
    </location>
</feature>
<feature type="transmembrane region" description="Helical" evidence="10">
    <location>
        <begin position="260"/>
        <end position="282"/>
    </location>
</feature>
<evidence type="ECO:0000256" key="5">
    <source>
        <dbReference type="ARBA" id="ARBA00022737"/>
    </source>
</evidence>
<comment type="caution">
    <text evidence="13">The sequence shown here is derived from an EMBL/GenBank/DDBJ whole genome shotgun (WGS) entry which is preliminary data.</text>
</comment>
<evidence type="ECO:0000256" key="1">
    <source>
        <dbReference type="ARBA" id="ARBA00004370"/>
    </source>
</evidence>
<dbReference type="InterPro" id="IPR013210">
    <property type="entry name" value="LRR_N_plant-typ"/>
</dbReference>
<dbReference type="InterPro" id="IPR001611">
    <property type="entry name" value="Leu-rich_rpt"/>
</dbReference>
<accession>A0AAE0CUE3</accession>
<evidence type="ECO:0000313" key="14">
    <source>
        <dbReference type="Proteomes" id="UP001280121"/>
    </source>
</evidence>
<feature type="binding site" evidence="8">
    <location>
        <position position="389"/>
    </location>
    <ligand>
        <name>ATP</name>
        <dbReference type="ChEBI" id="CHEBI:30616"/>
    </ligand>
</feature>
<evidence type="ECO:0000256" key="9">
    <source>
        <dbReference type="SAM" id="MobiDB-lite"/>
    </source>
</evidence>
<dbReference type="GO" id="GO:0005524">
    <property type="term" value="F:ATP binding"/>
    <property type="evidence" value="ECO:0007669"/>
    <property type="project" value="UniProtKB-UniRule"/>
</dbReference>
<feature type="signal peptide" evidence="11">
    <location>
        <begin position="1"/>
        <end position="23"/>
    </location>
</feature>
<dbReference type="SUPFAM" id="SSF52058">
    <property type="entry name" value="L domain-like"/>
    <property type="match status" value="1"/>
</dbReference>
<feature type="domain" description="Protein kinase" evidence="12">
    <location>
        <begin position="361"/>
        <end position="627"/>
    </location>
</feature>
<sequence length="639" mass="70465">MGRNSIWVLPILMFLLLFRVANSEVEDDVKEALVQFMEKLSSGNALRDQNWGWNTSSDPCDDKWTGVSCDTGQQSVRKITLDRFNLTGNLDASSVCSVKSLVVLSLNDNDIGGNLAEEISDCKHLTHFYLSANQFTGNLPDTLSQLSNLKRLVISNNNFSGKLPDLARISGLLTFFAENNQLSGSIPEFDFSNLLGFNVSNNNFSGPVPDVKGKFGVESVSGNPGLCGKPLSNACPPPPPPSPPPPSSEKKSEHSSNDRFLIFSGYIILALLVLLLVAWKVFGKNKLKNKKTGDVKKKQVDMEVETRRNKPTSGASSGIKSTKENKSEYSLSSAESGMNASSLVVLTSPVVTGLKFEDLLQAPAELLGRGKYGSLYMVTLDNGVVLAVKRMKDWGISSEDFKRRMQNVDQVKHPNVLSPLAYYCSNQEKLLVYPYQPNGSLFKFLHGSQNGQSFDWGSRLHIAATVAKALAFIHEELRESGIAHGNLKSSNILFNKNMDPCISEYGLMVVNEIQDNSIVEQKNSYEDNNIIGQIYSTFKVDVYGFGVILLELLTGKLVQNNGFNLATWVNSVVREEWTVEVFDKALLSEAASEERMVNLLQVALKCINTSPNERPNMDQVAGMINTIKEEEERSISSVE</sequence>
<comment type="subcellular location">
    <subcellularLocation>
        <location evidence="1">Membrane</location>
    </subcellularLocation>
</comment>
<keyword evidence="14" id="KW-1185">Reference proteome</keyword>
<evidence type="ECO:0000313" key="13">
    <source>
        <dbReference type="EMBL" id="KAK2663806.1"/>
    </source>
</evidence>
<feature type="region of interest" description="Disordered" evidence="9">
    <location>
        <begin position="228"/>
        <end position="253"/>
    </location>
</feature>